<reference evidence="3 5" key="2">
    <citation type="submission" date="2019-03" db="EMBL/GenBank/DDBJ databases">
        <title>Genomic Encyclopedia of Archaeal and Bacterial Type Strains, Phase II (KMG-II): from individual species to whole genera.</title>
        <authorList>
            <person name="Goeker M."/>
        </authorList>
    </citation>
    <scope>NUCLEOTIDE SEQUENCE [LARGE SCALE GENOMIC DNA]</scope>
    <source>
        <strain evidence="3 5">ATCC 25591</strain>
    </source>
</reference>
<keyword evidence="3" id="KW-0378">Hydrolase</keyword>
<dbReference type="Proteomes" id="UP000294882">
    <property type="component" value="Unassembled WGS sequence"/>
</dbReference>
<accession>A0A063YG94</accession>
<dbReference type="SUPFAM" id="SSF50199">
    <property type="entry name" value="Staphylococcal nuclease"/>
    <property type="match status" value="1"/>
</dbReference>
<evidence type="ECO:0000313" key="2">
    <source>
        <dbReference type="EMBL" id="ASI53825.1"/>
    </source>
</evidence>
<dbReference type="RefSeq" id="WP_036440642.1">
    <property type="nucleotide sequence ID" value="NZ_CP008748.1"/>
</dbReference>
<evidence type="ECO:0000313" key="3">
    <source>
        <dbReference type="EMBL" id="TDU96770.1"/>
    </source>
</evidence>
<dbReference type="InterPro" id="IPR035437">
    <property type="entry name" value="SNase_OB-fold_sf"/>
</dbReference>
<dbReference type="EMBL" id="CP008748">
    <property type="protein sequence ID" value="ASI53825.1"/>
    <property type="molecule type" value="Genomic_DNA"/>
</dbReference>
<keyword evidence="4" id="KW-1185">Reference proteome</keyword>
<dbReference type="Proteomes" id="UP000264882">
    <property type="component" value="Chromosome"/>
</dbReference>
<dbReference type="InterPro" id="IPR016071">
    <property type="entry name" value="Staphylococal_nuclease_OB-fold"/>
</dbReference>
<keyword evidence="3" id="KW-0255">Endonuclease</keyword>
<proteinExistence type="predicted"/>
<organism evidence="3 5">
    <name type="scientific">Metamycoplasma hyosynoviae</name>
    <dbReference type="NCBI Taxonomy" id="29559"/>
    <lineage>
        <taxon>Bacteria</taxon>
        <taxon>Bacillati</taxon>
        <taxon>Mycoplasmatota</taxon>
        <taxon>Mycoplasmoidales</taxon>
        <taxon>Metamycoplasmataceae</taxon>
        <taxon>Metamycoplasma</taxon>
    </lineage>
</organism>
<dbReference type="PROSITE" id="PS50830">
    <property type="entry name" value="TNASE_3"/>
    <property type="match status" value="1"/>
</dbReference>
<dbReference type="EMBL" id="SOCH01000004">
    <property type="protein sequence ID" value="TDU96770.1"/>
    <property type="molecule type" value="Genomic_DNA"/>
</dbReference>
<evidence type="ECO:0000313" key="5">
    <source>
        <dbReference type="Proteomes" id="UP000294882"/>
    </source>
</evidence>
<keyword evidence="3" id="KW-0540">Nuclease</keyword>
<evidence type="ECO:0000313" key="4">
    <source>
        <dbReference type="Proteomes" id="UP000264882"/>
    </source>
</evidence>
<gene>
    <name evidence="3" type="ORF">JN03_0447</name>
    <name evidence="2" type="ORF">MHSN_01215</name>
</gene>
<reference evidence="2 4" key="1">
    <citation type="submission" date="2014-06" db="EMBL/GenBank/DDBJ databases">
        <title>The Whole Genome Sequence of Mycoplasma hyosynoviae strain ATCC 27095.</title>
        <authorList>
            <person name="Calcutt M.J."/>
            <person name="Foecking M.F."/>
        </authorList>
    </citation>
    <scope>NUCLEOTIDE SEQUENCE [LARGE SCALE GENOMIC DNA]</scope>
    <source>
        <strain evidence="2 4">M60</strain>
    </source>
</reference>
<sequence>MNNKFNKKILKFSISPILAMSSLIPLILVSKSCGYDHKSISNADYSKKGYAVQFQNYKNIGEVFDQSVVGGILTENPQNPLDPPVTVEKKFTYWEWFSYVDATVERITDGDTLEIKALTKPFSVTGAVDSSIEVGKTYKVRISTIDTLEEHAPENKAIDKVEKAFAELDHKYAEKLIPVGSKVRLVSDSWSVTSYNRKVASLFFGEKYQRNFACEMLAGGYTLPRIQDQRKVFENGYLANGKKDSILALLLPYLAYAYNEGLEQKRGFYSTTEPEVVALKKEHNVKINTVYDLAKLYKEHGDMAGQGEYILSPKYSINPDNKTDNIFRFIKKHGN</sequence>
<dbReference type="KEGG" id="mhyv:MHSN_01215"/>
<dbReference type="GO" id="GO:0004519">
    <property type="term" value="F:endonuclease activity"/>
    <property type="evidence" value="ECO:0007669"/>
    <property type="project" value="UniProtKB-KW"/>
</dbReference>
<dbReference type="SMART" id="SM00318">
    <property type="entry name" value="SNc"/>
    <property type="match status" value="1"/>
</dbReference>
<dbReference type="Gene3D" id="2.40.50.90">
    <property type="match status" value="1"/>
</dbReference>
<name>A0A063YG94_9BACT</name>
<protein>
    <submittedName>
        <fullName evidence="3">Endonuclease YncB(Thermonuclease family)</fullName>
    </submittedName>
</protein>
<evidence type="ECO:0000259" key="1">
    <source>
        <dbReference type="PROSITE" id="PS50830"/>
    </source>
</evidence>
<dbReference type="AlphaFoldDB" id="A0A063YG94"/>
<feature type="domain" description="TNase-like" evidence="1">
    <location>
        <begin position="98"/>
        <end position="271"/>
    </location>
</feature>
<dbReference type="OrthoDB" id="395390at2"/>